<dbReference type="SUPFAM" id="SSF48230">
    <property type="entry name" value="Chondroitin AC/alginate lyase"/>
    <property type="match status" value="1"/>
</dbReference>
<accession>A0A7W4WB88</accession>
<dbReference type="InterPro" id="IPR003961">
    <property type="entry name" value="FN3_dom"/>
</dbReference>
<protein>
    <submittedName>
        <fullName evidence="7">PKD repeat protein</fullName>
    </submittedName>
</protein>
<gene>
    <name evidence="7" type="ORF">FHS09_001885</name>
</gene>
<evidence type="ECO:0000256" key="3">
    <source>
        <dbReference type="ARBA" id="ARBA00023239"/>
    </source>
</evidence>
<dbReference type="Gene3D" id="1.50.10.100">
    <property type="entry name" value="Chondroitin AC/alginate lyase"/>
    <property type="match status" value="1"/>
</dbReference>
<dbReference type="Gene3D" id="2.60.40.10">
    <property type="entry name" value="Immunoglobulins"/>
    <property type="match status" value="3"/>
</dbReference>
<keyword evidence="1 5" id="KW-0732">Signal</keyword>
<evidence type="ECO:0000256" key="5">
    <source>
        <dbReference type="SAM" id="SignalP"/>
    </source>
</evidence>
<organism evidence="7 8">
    <name type="scientific">Microbulbifer rhizosphaerae</name>
    <dbReference type="NCBI Taxonomy" id="1562603"/>
    <lineage>
        <taxon>Bacteria</taxon>
        <taxon>Pseudomonadati</taxon>
        <taxon>Pseudomonadota</taxon>
        <taxon>Gammaproteobacteria</taxon>
        <taxon>Cellvibrionales</taxon>
        <taxon>Microbulbiferaceae</taxon>
        <taxon>Microbulbifer</taxon>
    </lineage>
</organism>
<dbReference type="InterPro" id="IPR032179">
    <property type="entry name" value="Cry22Aa_Ig-like"/>
</dbReference>
<feature type="region of interest" description="Disordered" evidence="4">
    <location>
        <begin position="53"/>
        <end position="81"/>
    </location>
</feature>
<dbReference type="InterPro" id="IPR008397">
    <property type="entry name" value="Alginate_lyase_dom"/>
</dbReference>
<sequence>MNIGSVRCLVPVLSLALSACGGSSDSEQTFNIEAANNQPPSIILSGGAREQITAGSTYTDPGASASDAEDGDLSGSIQTQSTLDTSTAGTYTITYTVTDSGGARVSVMRTVEVVATAEPQNSEPQILLSGSDQVQVPLGGTYEEAGASATDAEDGDLTDRIEISSTVDVNTLGSYEVTYSVTDTQGASATVTRTVEVFQPVRTFVHPGLLHSEADFERIRNKIAEEDETWVNAWNTLAGDSASDLRNPNPLTELRRGGDGQNFGRLITELRFAYAYALYWKISGDPAYGDTAVKFLNAWSSTLQKISGNADRYLASGLYGYHWANIAEIMRTYDGWEEEGREQAKSMLLDIFLPMNQSFLVKHNDACISNYWANWDLANLASMMAIGVFTDRPDIYEQALNYMYRGRGNGALDNLMYFRHPGNMGQYQESGRDQGHTTLGVALYGTIAKMAWNQGDDLFAYNNHALLATSEYIARYNLFEEVPFTFYGPNCGSSRYGQSAVSEIARGSIRPAWELIYNHYQNKLGIAAPWTERMLEEKTRFERYDNGGDGMGWGSLTEILDPIDPGGAPRGLYAELRGESVVLSWWGAAGADNYLLQRADSAGATYTTIATVGASELLTYTDTNVQRGENYYYRVLAVSEVGESAPSNIIGVDVGPKLLAHYTFDEAEAGQVSSIAGEASTATLHGEPEFISGKVGNAIALDGTDDYVELPEGIVSKLADFSIASWTYLDGDTNLTRLFDFGDDDQRYMTFGPDIRDQSCLLITKVSYHAHRRVCAASLPSGQWVHVAITLKGNTGILYLDGEEAARNEIDMTPMQLGASTKQNWLGRSQYSNDPLLTGRIDEFRIYSGALSAEEVAALAAE</sequence>
<evidence type="ECO:0000256" key="2">
    <source>
        <dbReference type="ARBA" id="ARBA00022999"/>
    </source>
</evidence>
<dbReference type="SUPFAM" id="SSF49265">
    <property type="entry name" value="Fibronectin type III"/>
    <property type="match status" value="1"/>
</dbReference>
<dbReference type="PANTHER" id="PTHR15127">
    <property type="entry name" value="HEAVYWEIGHT, ISOFORM A"/>
    <property type="match status" value="1"/>
</dbReference>
<dbReference type="Pfam" id="PF05426">
    <property type="entry name" value="Alginate_lyase"/>
    <property type="match status" value="1"/>
</dbReference>
<dbReference type="InterPro" id="IPR013783">
    <property type="entry name" value="Ig-like_fold"/>
</dbReference>
<dbReference type="InterPro" id="IPR051846">
    <property type="entry name" value="SH2_domain_adapters"/>
</dbReference>
<name>A0A7W4WB88_9GAMM</name>
<evidence type="ECO:0000313" key="7">
    <source>
        <dbReference type="EMBL" id="MBB3061055.1"/>
    </source>
</evidence>
<keyword evidence="8" id="KW-1185">Reference proteome</keyword>
<dbReference type="PANTHER" id="PTHR15127:SF32">
    <property type="entry name" value="HEAVYWEIGHT, ISOFORM A"/>
    <property type="match status" value="1"/>
</dbReference>
<evidence type="ECO:0000259" key="6">
    <source>
        <dbReference type="PROSITE" id="PS50853"/>
    </source>
</evidence>
<dbReference type="PROSITE" id="PS51257">
    <property type="entry name" value="PROKAR_LIPOPROTEIN"/>
    <property type="match status" value="1"/>
</dbReference>
<keyword evidence="3" id="KW-0456">Lyase</keyword>
<dbReference type="GO" id="GO:0042597">
    <property type="term" value="C:periplasmic space"/>
    <property type="evidence" value="ECO:0007669"/>
    <property type="project" value="InterPro"/>
</dbReference>
<comment type="caution">
    <text evidence="7">The sequence shown here is derived from an EMBL/GenBank/DDBJ whole genome shotgun (WGS) entry which is preliminary data.</text>
</comment>
<dbReference type="AlphaFoldDB" id="A0A7W4WB88"/>
<dbReference type="PROSITE" id="PS50853">
    <property type="entry name" value="FN3"/>
    <property type="match status" value="1"/>
</dbReference>
<keyword evidence="2" id="KW-0727">SH2 domain</keyword>
<dbReference type="Pfam" id="PF13385">
    <property type="entry name" value="Laminin_G_3"/>
    <property type="match status" value="1"/>
</dbReference>
<evidence type="ECO:0000256" key="4">
    <source>
        <dbReference type="SAM" id="MobiDB-lite"/>
    </source>
</evidence>
<feature type="signal peptide" evidence="5">
    <location>
        <begin position="1"/>
        <end position="19"/>
    </location>
</feature>
<dbReference type="InterPro" id="IPR036116">
    <property type="entry name" value="FN3_sf"/>
</dbReference>
<dbReference type="Pfam" id="PF16403">
    <property type="entry name" value="Bact_surface_Ig-like"/>
    <property type="match status" value="2"/>
</dbReference>
<dbReference type="InterPro" id="IPR008929">
    <property type="entry name" value="Chondroitin_lyas"/>
</dbReference>
<reference evidence="7 8" key="1">
    <citation type="submission" date="2020-08" db="EMBL/GenBank/DDBJ databases">
        <title>Genomic Encyclopedia of Type Strains, Phase III (KMG-III): the genomes of soil and plant-associated and newly described type strains.</title>
        <authorList>
            <person name="Whitman W."/>
        </authorList>
    </citation>
    <scope>NUCLEOTIDE SEQUENCE [LARGE SCALE GENOMIC DNA]</scope>
    <source>
        <strain evidence="7 8">CECT 8799</strain>
    </source>
</reference>
<dbReference type="GO" id="GO:0001784">
    <property type="term" value="F:phosphotyrosine residue binding"/>
    <property type="evidence" value="ECO:0007669"/>
    <property type="project" value="TreeGrafter"/>
</dbReference>
<dbReference type="GO" id="GO:0016829">
    <property type="term" value="F:lyase activity"/>
    <property type="evidence" value="ECO:0007669"/>
    <property type="project" value="UniProtKB-KW"/>
</dbReference>
<dbReference type="SUPFAM" id="SSF49899">
    <property type="entry name" value="Concanavalin A-like lectins/glucanases"/>
    <property type="match status" value="1"/>
</dbReference>
<proteinExistence type="predicted"/>
<dbReference type="Proteomes" id="UP000535937">
    <property type="component" value="Unassembled WGS sequence"/>
</dbReference>
<dbReference type="CDD" id="cd00063">
    <property type="entry name" value="FN3"/>
    <property type="match status" value="1"/>
</dbReference>
<evidence type="ECO:0000256" key="1">
    <source>
        <dbReference type="ARBA" id="ARBA00022729"/>
    </source>
</evidence>
<evidence type="ECO:0000313" key="8">
    <source>
        <dbReference type="Proteomes" id="UP000535937"/>
    </source>
</evidence>
<dbReference type="EMBL" id="JACHWZ010000007">
    <property type="protein sequence ID" value="MBB3061055.1"/>
    <property type="molecule type" value="Genomic_DNA"/>
</dbReference>
<dbReference type="Gene3D" id="2.60.120.200">
    <property type="match status" value="1"/>
</dbReference>
<feature type="domain" description="Fibronectin type-III" evidence="6">
    <location>
        <begin position="568"/>
        <end position="657"/>
    </location>
</feature>
<dbReference type="RefSeq" id="WP_183459097.1">
    <property type="nucleotide sequence ID" value="NZ_JACHWZ010000007.1"/>
</dbReference>
<feature type="chain" id="PRO_5030526091" evidence="5">
    <location>
        <begin position="20"/>
        <end position="862"/>
    </location>
</feature>
<dbReference type="InterPro" id="IPR013320">
    <property type="entry name" value="ConA-like_dom_sf"/>
</dbReference>